<dbReference type="AlphaFoldDB" id="A0A6A6HR26"/>
<evidence type="ECO:0000313" key="2">
    <source>
        <dbReference type="EMBL" id="KAF2239890.1"/>
    </source>
</evidence>
<dbReference type="Pfam" id="PF06985">
    <property type="entry name" value="HET"/>
    <property type="match status" value="1"/>
</dbReference>
<keyword evidence="3" id="KW-1185">Reference proteome</keyword>
<accession>A0A6A6HR26</accession>
<dbReference type="OrthoDB" id="2958217at2759"/>
<dbReference type="EMBL" id="ML991771">
    <property type="protein sequence ID" value="KAF2239890.1"/>
    <property type="molecule type" value="Genomic_DNA"/>
</dbReference>
<evidence type="ECO:0000259" key="1">
    <source>
        <dbReference type="Pfam" id="PF06985"/>
    </source>
</evidence>
<feature type="domain" description="Heterokaryon incompatibility" evidence="1">
    <location>
        <begin position="205"/>
        <end position="359"/>
    </location>
</feature>
<gene>
    <name evidence="2" type="ORF">EV356DRAFT_571976</name>
</gene>
<protein>
    <submittedName>
        <fullName evidence="2">HET-domain-containing protein</fullName>
    </submittedName>
</protein>
<organism evidence="2 3">
    <name type="scientific">Viridothelium virens</name>
    <name type="common">Speckled blister lichen</name>
    <name type="synonym">Trypethelium virens</name>
    <dbReference type="NCBI Taxonomy" id="1048519"/>
    <lineage>
        <taxon>Eukaryota</taxon>
        <taxon>Fungi</taxon>
        <taxon>Dikarya</taxon>
        <taxon>Ascomycota</taxon>
        <taxon>Pezizomycotina</taxon>
        <taxon>Dothideomycetes</taxon>
        <taxon>Dothideomycetes incertae sedis</taxon>
        <taxon>Trypetheliales</taxon>
        <taxon>Trypetheliaceae</taxon>
        <taxon>Viridothelium</taxon>
    </lineage>
</organism>
<evidence type="ECO:0000313" key="3">
    <source>
        <dbReference type="Proteomes" id="UP000800092"/>
    </source>
</evidence>
<dbReference type="Proteomes" id="UP000800092">
    <property type="component" value="Unassembled WGS sequence"/>
</dbReference>
<dbReference type="PANTHER" id="PTHR33112:SF15">
    <property type="entry name" value="HETEROKARYON INCOMPATIBILITY DOMAIN-CONTAINING PROTEIN"/>
    <property type="match status" value="1"/>
</dbReference>
<name>A0A6A6HR26_VIRVR</name>
<reference evidence="2" key="1">
    <citation type="journal article" date="2020" name="Stud. Mycol.">
        <title>101 Dothideomycetes genomes: a test case for predicting lifestyles and emergence of pathogens.</title>
        <authorList>
            <person name="Haridas S."/>
            <person name="Albert R."/>
            <person name="Binder M."/>
            <person name="Bloem J."/>
            <person name="Labutti K."/>
            <person name="Salamov A."/>
            <person name="Andreopoulos B."/>
            <person name="Baker S."/>
            <person name="Barry K."/>
            <person name="Bills G."/>
            <person name="Bluhm B."/>
            <person name="Cannon C."/>
            <person name="Castanera R."/>
            <person name="Culley D."/>
            <person name="Daum C."/>
            <person name="Ezra D."/>
            <person name="Gonzalez J."/>
            <person name="Henrissat B."/>
            <person name="Kuo A."/>
            <person name="Liang C."/>
            <person name="Lipzen A."/>
            <person name="Lutzoni F."/>
            <person name="Magnuson J."/>
            <person name="Mondo S."/>
            <person name="Nolan M."/>
            <person name="Ohm R."/>
            <person name="Pangilinan J."/>
            <person name="Park H.-J."/>
            <person name="Ramirez L."/>
            <person name="Alfaro M."/>
            <person name="Sun H."/>
            <person name="Tritt A."/>
            <person name="Yoshinaga Y."/>
            <person name="Zwiers L.-H."/>
            <person name="Turgeon B."/>
            <person name="Goodwin S."/>
            <person name="Spatafora J."/>
            <person name="Crous P."/>
            <person name="Grigoriev I."/>
        </authorList>
    </citation>
    <scope>NUCLEOTIDE SEQUENCE</scope>
    <source>
        <strain evidence="2">Tuck. ex Michener</strain>
    </source>
</reference>
<dbReference type="PANTHER" id="PTHR33112">
    <property type="entry name" value="DOMAIN PROTEIN, PUTATIVE-RELATED"/>
    <property type="match status" value="1"/>
</dbReference>
<sequence>MLCDVCLNGLEGMWDPTLTPRLALKSDFKHDVSSVPLKTHESTRSENLQEKLEIEDYIYAHHKTKSSFLSSMRLGCVMCNRFNPNEVQPVNPRIESTGYFSVFSVSGLKEGRPIMHVRYLDSVGGFSLVPVGDSDVDSFLNFRISPSTGDSTTWAMVENWLHECIRTHEHCKSASSQYLPNRLLAINGASFQLVSSDSIPSSERYITLSHHWGEVSTAQDTILLQTTYDHLRTDHAISSLPKTFRDAMAISSKLGIKYLWIDKLCIYQDSLEDWRREVGMMQDIYKNAFLNISALGARDEGEGCFFDRDPRDIAPTIVKLRQTSSSEPKDFRFALEKGWAWRLSFDNEPIVRRGWVVQERLLSPRVLHFGRKQIFWECREKNACEIHPDTVYCYKDSNKDRVNTERRPETPRRPHLWKQLLDAPDRRVITDYTSNGEYEQLFLDWNAIIHTYAKCNLTIPSDKLVALSGLANDMKRTLSSLRPDHMHRYLAGLWEEKLVDQLVWNVLGPAKRVKEYRAPSWSWASVDGSCNLGLGLVEKEHKVDFVEIKEAKTEIFEGLETGEVKGGWVRLVGPWLQLKLLPQNETAHWPHENGRWVELFRNVDTGDELKEEGEALSTGQRLPMAMVLFDDPVDLVDEVFGVQIQAKVWSEGAYSSSALALSKVDGVSGEQWRRVGLLLSYFASRDKATSFFEKFPRKEAMVI</sequence>
<dbReference type="InterPro" id="IPR010730">
    <property type="entry name" value="HET"/>
</dbReference>
<proteinExistence type="predicted"/>